<dbReference type="Pfam" id="PF12697">
    <property type="entry name" value="Abhydrolase_6"/>
    <property type="match status" value="1"/>
</dbReference>
<sequence>MASLLSTTLNITSRLAPGLAGPRAFALFVKPLGRARLRPEEVEVMARAETGRMVVHGTAVTTYRWGDGDRPVLIVHGWSSRASRFAGFVEALRAQGRTVIAFDAPGHGESDGQFSTILDYRAIIGRLHAQHGDFSAVVAHSFGVVATFSMLNDGIPADRVIGIGGVAHFDYLVERFRAGLNLGEGVGRALRTHVERRLFPGDPDIWQRLDARRRLPGTRAPILLFHDTEDDVIDPAQSRAIAAAYGPQAHLIETTGLGHRRILSDPDIIATTVDFALSEPEPEPAPATVRRG</sequence>
<evidence type="ECO:0000259" key="1">
    <source>
        <dbReference type="Pfam" id="PF12697"/>
    </source>
</evidence>
<dbReference type="Gene3D" id="3.40.50.1820">
    <property type="entry name" value="alpha/beta hydrolase"/>
    <property type="match status" value="1"/>
</dbReference>
<dbReference type="SUPFAM" id="SSF53474">
    <property type="entry name" value="alpha/beta-Hydrolases"/>
    <property type="match status" value="1"/>
</dbReference>
<dbReference type="InterPro" id="IPR000073">
    <property type="entry name" value="AB_hydrolase_1"/>
</dbReference>
<name>A0ABZ1T9M8_STRVG</name>
<gene>
    <name evidence="2" type="ORF">OG517_08015</name>
</gene>
<proteinExistence type="predicted"/>
<dbReference type="RefSeq" id="WP_328960865.1">
    <property type="nucleotide sequence ID" value="NZ_CP108090.1"/>
</dbReference>
<feature type="domain" description="AB hydrolase-1" evidence="1">
    <location>
        <begin position="72"/>
        <end position="270"/>
    </location>
</feature>
<reference evidence="2" key="1">
    <citation type="submission" date="2022-10" db="EMBL/GenBank/DDBJ databases">
        <title>The complete genomes of actinobacterial strains from the NBC collection.</title>
        <authorList>
            <person name="Joergensen T.S."/>
            <person name="Alvarez Arevalo M."/>
            <person name="Sterndorff E.B."/>
            <person name="Faurdal D."/>
            <person name="Vuksanovic O."/>
            <person name="Mourched A.-S."/>
            <person name="Charusanti P."/>
            <person name="Shaw S."/>
            <person name="Blin K."/>
            <person name="Weber T."/>
        </authorList>
    </citation>
    <scope>NUCLEOTIDE SEQUENCE</scope>
    <source>
        <strain evidence="2">NBC_00248</strain>
    </source>
</reference>
<dbReference type="EMBL" id="CP108090">
    <property type="protein sequence ID" value="WUQ11376.1"/>
    <property type="molecule type" value="Genomic_DNA"/>
</dbReference>
<keyword evidence="2" id="KW-0378">Hydrolase</keyword>
<protein>
    <submittedName>
        <fullName evidence="2">Alpha/beta fold hydrolase</fullName>
    </submittedName>
</protein>
<evidence type="ECO:0000313" key="2">
    <source>
        <dbReference type="EMBL" id="WUQ11376.1"/>
    </source>
</evidence>
<accession>A0ABZ1T9M8</accession>
<organism evidence="2 3">
    <name type="scientific">Streptomyces virginiae</name>
    <name type="common">Streptomyces cinnamonensis</name>
    <dbReference type="NCBI Taxonomy" id="1961"/>
    <lineage>
        <taxon>Bacteria</taxon>
        <taxon>Bacillati</taxon>
        <taxon>Actinomycetota</taxon>
        <taxon>Actinomycetes</taxon>
        <taxon>Kitasatosporales</taxon>
        <taxon>Streptomycetaceae</taxon>
        <taxon>Streptomyces</taxon>
    </lineage>
</organism>
<evidence type="ECO:0000313" key="3">
    <source>
        <dbReference type="Proteomes" id="UP001432039"/>
    </source>
</evidence>
<dbReference type="Proteomes" id="UP001432039">
    <property type="component" value="Chromosome"/>
</dbReference>
<dbReference type="InterPro" id="IPR029058">
    <property type="entry name" value="AB_hydrolase_fold"/>
</dbReference>
<keyword evidence="3" id="KW-1185">Reference proteome</keyword>
<dbReference type="GO" id="GO:0016787">
    <property type="term" value="F:hydrolase activity"/>
    <property type="evidence" value="ECO:0007669"/>
    <property type="project" value="UniProtKB-KW"/>
</dbReference>